<reference evidence="2 3" key="1">
    <citation type="submission" date="2016-11" db="EMBL/GenBank/DDBJ databases">
        <title>Study of marine rhodopsin-containing bacteria.</title>
        <authorList>
            <person name="Yoshizawa S."/>
            <person name="Kumagai Y."/>
            <person name="Kogure K."/>
        </authorList>
    </citation>
    <scope>NUCLEOTIDE SEQUENCE [LARGE SCALE GENOMIC DNA]</scope>
    <source>
        <strain evidence="2 3">SAORIC-28</strain>
    </source>
</reference>
<dbReference type="OrthoDB" id="9803752at2"/>
<dbReference type="InterPro" id="IPR026444">
    <property type="entry name" value="Secre_tail"/>
</dbReference>
<proteinExistence type="predicted"/>
<accession>A0A271IZ50</accession>
<comment type="caution">
    <text evidence="2">The sequence shown here is derived from an EMBL/GenBank/DDBJ whole genome shotgun (WGS) entry which is preliminary data.</text>
</comment>
<feature type="signal peptide" evidence="1">
    <location>
        <begin position="1"/>
        <end position="17"/>
    </location>
</feature>
<dbReference type="AlphaFoldDB" id="A0A271IZ50"/>
<organism evidence="2 3">
    <name type="scientific">Rubrivirga marina</name>
    <dbReference type="NCBI Taxonomy" id="1196024"/>
    <lineage>
        <taxon>Bacteria</taxon>
        <taxon>Pseudomonadati</taxon>
        <taxon>Rhodothermota</taxon>
        <taxon>Rhodothermia</taxon>
        <taxon>Rhodothermales</taxon>
        <taxon>Rubricoccaceae</taxon>
        <taxon>Rubrivirga</taxon>
    </lineage>
</organism>
<evidence type="ECO:0000256" key="1">
    <source>
        <dbReference type="SAM" id="SignalP"/>
    </source>
</evidence>
<keyword evidence="1" id="KW-0732">Signal</keyword>
<dbReference type="NCBIfam" id="TIGR04183">
    <property type="entry name" value="Por_Secre_tail"/>
    <property type="match status" value="1"/>
</dbReference>
<keyword evidence="3" id="KW-1185">Reference proteome</keyword>
<dbReference type="Proteomes" id="UP000216339">
    <property type="component" value="Unassembled WGS sequence"/>
</dbReference>
<feature type="chain" id="PRO_5013193549" description="Secretion system C-terminal sorting domain-containing protein" evidence="1">
    <location>
        <begin position="18"/>
        <end position="317"/>
    </location>
</feature>
<dbReference type="RefSeq" id="WP_095510188.1">
    <property type="nucleotide sequence ID" value="NZ_MQWD01000001.1"/>
</dbReference>
<gene>
    <name evidence="2" type="ORF">BSZ37_08795</name>
</gene>
<protein>
    <recommendedName>
        <fullName evidence="4">Secretion system C-terminal sorting domain-containing protein</fullName>
    </recommendedName>
</protein>
<evidence type="ECO:0008006" key="4">
    <source>
        <dbReference type="Google" id="ProtNLM"/>
    </source>
</evidence>
<evidence type="ECO:0000313" key="3">
    <source>
        <dbReference type="Proteomes" id="UP000216339"/>
    </source>
</evidence>
<name>A0A271IZ50_9BACT</name>
<evidence type="ECO:0000313" key="2">
    <source>
        <dbReference type="EMBL" id="PAP76531.1"/>
    </source>
</evidence>
<sequence length="317" mass="33723">MRHLLVLVAAFVSVASAQTGGDLFPYAVGDRWVYEVEGVAAHNVSPGADTVRARVEWRVEEVREGAPADTVLFRVVRDDAGGGGYETVCGFAVEPGPDAHSLLFPADGAVEGADPYDYWQCRWSSAFPSAAVSYPFIHWPDSTEARGVAIGEQTVVREAGTAWWSYSYCGTPCTTFRRTETRSTLLAGVGQVELEATYGVTDQGTPVRRDTLRARLVGAEVGGVAYGELRPVATEAGPAARPTLHADPSVTTGPVTVRAEASGWLAVFDLSGRRVLTTETAPSGRADLDLRSLPPGLYILRLVTAEGAATARVAVVR</sequence>
<dbReference type="EMBL" id="MQWD01000001">
    <property type="protein sequence ID" value="PAP76531.1"/>
    <property type="molecule type" value="Genomic_DNA"/>
</dbReference>